<protein>
    <submittedName>
        <fullName evidence="4">Colanic acid biosysnthesis UDP-glucose lipid carrier transferase</fullName>
    </submittedName>
</protein>
<keyword evidence="5" id="KW-1185">Reference proteome</keyword>
<evidence type="ECO:0000256" key="1">
    <source>
        <dbReference type="ARBA" id="ARBA00006464"/>
    </source>
</evidence>
<organism evidence="4 5">
    <name type="scientific">Rhodonellum ikkaensis</name>
    <dbReference type="NCBI Taxonomy" id="336829"/>
    <lineage>
        <taxon>Bacteria</taxon>
        <taxon>Pseudomonadati</taxon>
        <taxon>Bacteroidota</taxon>
        <taxon>Cytophagia</taxon>
        <taxon>Cytophagales</taxon>
        <taxon>Cytophagaceae</taxon>
        <taxon>Rhodonellum</taxon>
    </lineage>
</organism>
<dbReference type="PANTHER" id="PTHR30576:SF0">
    <property type="entry name" value="UNDECAPRENYL-PHOSPHATE N-ACETYLGALACTOSAMINYL 1-PHOSPHATE TRANSFERASE-RELATED"/>
    <property type="match status" value="1"/>
</dbReference>
<evidence type="ECO:0000313" key="5">
    <source>
        <dbReference type="Proteomes" id="UP000199663"/>
    </source>
</evidence>
<dbReference type="InterPro" id="IPR003362">
    <property type="entry name" value="Bact_transf"/>
</dbReference>
<proteinExistence type="inferred from homology"/>
<evidence type="ECO:0000259" key="3">
    <source>
        <dbReference type="Pfam" id="PF02397"/>
    </source>
</evidence>
<dbReference type="Proteomes" id="UP000199663">
    <property type="component" value="Unassembled WGS sequence"/>
</dbReference>
<keyword evidence="2" id="KW-0812">Transmembrane</keyword>
<feature type="domain" description="Bacterial sugar transferase" evidence="3">
    <location>
        <begin position="38"/>
        <end position="222"/>
    </location>
</feature>
<comment type="caution">
    <text evidence="4">The sequence shown here is derived from an EMBL/GenBank/DDBJ whole genome shotgun (WGS) entry which is preliminary data.</text>
</comment>
<reference evidence="4 5" key="1">
    <citation type="submission" date="2016-10" db="EMBL/GenBank/DDBJ databases">
        <authorList>
            <person name="Varghese N."/>
            <person name="Submissions S."/>
        </authorList>
    </citation>
    <scope>NUCLEOTIDE SEQUENCE [LARGE SCALE GENOMIC DNA]</scope>
    <source>
        <strain evidence="4 5">DSM 17997</strain>
    </source>
</reference>
<dbReference type="GO" id="GO:0016740">
    <property type="term" value="F:transferase activity"/>
    <property type="evidence" value="ECO:0007669"/>
    <property type="project" value="UniProtKB-KW"/>
</dbReference>
<evidence type="ECO:0000313" key="4">
    <source>
        <dbReference type="EMBL" id="SDZ41384.1"/>
    </source>
</evidence>
<gene>
    <name evidence="4" type="ORF">SAMN05444412_113115</name>
</gene>
<accession>A0A1H3STW0</accession>
<dbReference type="EMBL" id="FNQC01000013">
    <property type="protein sequence ID" value="SDZ41384.1"/>
    <property type="molecule type" value="Genomic_DNA"/>
</dbReference>
<feature type="transmembrane region" description="Helical" evidence="2">
    <location>
        <begin position="43"/>
        <end position="65"/>
    </location>
</feature>
<name>A0A1H3STW0_9BACT</name>
<keyword evidence="2" id="KW-0472">Membrane</keyword>
<keyword evidence="4" id="KW-0808">Transferase</keyword>
<dbReference type="Pfam" id="PF02397">
    <property type="entry name" value="Bac_transf"/>
    <property type="match status" value="1"/>
</dbReference>
<sequence length="229" mass="26544">MSTIISKYKNIPGFSAEAEFIINRYSTNLLDSSQIGTKRIFDVVFSIFFILFIAVWLFPLIALAIRMESKGPVIFKQMRHGKNNVPFFCYKFRSMKFSPNGHFKQASKNDPRITRVGLFLRKTSIDELPQIINVLMGQMSIVGPRPHAITMNKEFADKIQYFMCRHMVKPGITGLAQAKGFRGEIMDEFDINTRLKYDLFYIKNWSVFLDFKVMFLTVKCLLANNDNAY</sequence>
<evidence type="ECO:0000256" key="2">
    <source>
        <dbReference type="SAM" id="Phobius"/>
    </source>
</evidence>
<dbReference type="PANTHER" id="PTHR30576">
    <property type="entry name" value="COLANIC BIOSYNTHESIS UDP-GLUCOSE LIPID CARRIER TRANSFERASE"/>
    <property type="match status" value="1"/>
</dbReference>
<dbReference type="RefSeq" id="WP_019599035.1">
    <property type="nucleotide sequence ID" value="NZ_FNQC01000013.1"/>
</dbReference>
<comment type="similarity">
    <text evidence="1">Belongs to the bacterial sugar transferase family.</text>
</comment>
<keyword evidence="2" id="KW-1133">Transmembrane helix</keyword>